<proteinExistence type="predicted"/>
<dbReference type="InterPro" id="IPR016439">
    <property type="entry name" value="Lag1/Lac1-like"/>
</dbReference>
<feature type="compositionally biased region" description="Acidic residues" evidence="8">
    <location>
        <begin position="308"/>
        <end position="322"/>
    </location>
</feature>
<dbReference type="STRING" id="34508.A0A4U5NDP6"/>
<organism evidence="11 12">
    <name type="scientific">Steinernema carpocapsae</name>
    <name type="common">Entomopathogenic nematode</name>
    <dbReference type="NCBI Taxonomy" id="34508"/>
    <lineage>
        <taxon>Eukaryota</taxon>
        <taxon>Metazoa</taxon>
        <taxon>Ecdysozoa</taxon>
        <taxon>Nematoda</taxon>
        <taxon>Chromadorea</taxon>
        <taxon>Rhabditida</taxon>
        <taxon>Tylenchina</taxon>
        <taxon>Panagrolaimomorpha</taxon>
        <taxon>Strongyloidoidea</taxon>
        <taxon>Steinernematidae</taxon>
        <taxon>Steinernema</taxon>
    </lineage>
</organism>
<feature type="transmembrane region" description="Helical" evidence="9">
    <location>
        <begin position="273"/>
        <end position="297"/>
    </location>
</feature>
<evidence type="ECO:0000256" key="3">
    <source>
        <dbReference type="ARBA" id="ARBA00004991"/>
    </source>
</evidence>
<feature type="region of interest" description="Disordered" evidence="8">
    <location>
        <begin position="306"/>
        <end position="328"/>
    </location>
</feature>
<evidence type="ECO:0000256" key="6">
    <source>
        <dbReference type="ARBA" id="ARBA00023136"/>
    </source>
</evidence>
<reference evidence="11 12" key="1">
    <citation type="journal article" date="2015" name="Genome Biol.">
        <title>Comparative genomics of Steinernema reveals deeply conserved gene regulatory networks.</title>
        <authorList>
            <person name="Dillman A.R."/>
            <person name="Macchietto M."/>
            <person name="Porter C.F."/>
            <person name="Rogers A."/>
            <person name="Williams B."/>
            <person name="Antoshechkin I."/>
            <person name="Lee M.M."/>
            <person name="Goodwin Z."/>
            <person name="Lu X."/>
            <person name="Lewis E.E."/>
            <person name="Goodrich-Blair H."/>
            <person name="Stock S.P."/>
            <person name="Adams B.J."/>
            <person name="Sternberg P.W."/>
            <person name="Mortazavi A."/>
        </authorList>
    </citation>
    <scope>NUCLEOTIDE SEQUENCE [LARGE SCALE GENOMIC DNA]</scope>
    <source>
        <strain evidence="11 12">ALL</strain>
    </source>
</reference>
<dbReference type="PANTHER" id="PTHR12560:SF21">
    <property type="entry name" value="CERAMIDE SYNTHASE HYL-2"/>
    <property type="match status" value="1"/>
</dbReference>
<dbReference type="AlphaFoldDB" id="A0A4U5NDP6"/>
<keyword evidence="12" id="KW-1185">Reference proteome</keyword>
<dbReference type="SMART" id="SM00724">
    <property type="entry name" value="TLC"/>
    <property type="match status" value="1"/>
</dbReference>
<comment type="subcellular location">
    <subcellularLocation>
        <location evidence="1">Membrane</location>
        <topology evidence="1">Multi-pass membrane protein</topology>
    </subcellularLocation>
</comment>
<dbReference type="Pfam" id="PF03798">
    <property type="entry name" value="TRAM_LAG1_CLN8"/>
    <property type="match status" value="1"/>
</dbReference>
<evidence type="ECO:0000256" key="7">
    <source>
        <dbReference type="PROSITE-ProRule" id="PRU00205"/>
    </source>
</evidence>
<evidence type="ECO:0000256" key="5">
    <source>
        <dbReference type="ARBA" id="ARBA00022989"/>
    </source>
</evidence>
<feature type="transmembrane region" description="Helical" evidence="9">
    <location>
        <begin position="227"/>
        <end position="253"/>
    </location>
</feature>
<evidence type="ECO:0000256" key="9">
    <source>
        <dbReference type="SAM" id="Phobius"/>
    </source>
</evidence>
<evidence type="ECO:0000256" key="8">
    <source>
        <dbReference type="SAM" id="MobiDB-lite"/>
    </source>
</evidence>
<dbReference type="PROSITE" id="PS50922">
    <property type="entry name" value="TLC"/>
    <property type="match status" value="1"/>
</dbReference>
<dbReference type="GO" id="GO:0046513">
    <property type="term" value="P:ceramide biosynthetic process"/>
    <property type="evidence" value="ECO:0007669"/>
    <property type="project" value="InterPro"/>
</dbReference>
<dbReference type="EMBL" id="AZBU02000004">
    <property type="protein sequence ID" value="TKR80978.1"/>
    <property type="molecule type" value="Genomic_DNA"/>
</dbReference>
<feature type="transmembrane region" description="Helical" evidence="9">
    <location>
        <begin position="142"/>
        <end position="162"/>
    </location>
</feature>
<dbReference type="GO" id="GO:0050291">
    <property type="term" value="F:sphingosine N-acyltransferase activity"/>
    <property type="evidence" value="ECO:0007669"/>
    <property type="project" value="InterPro"/>
</dbReference>
<dbReference type="Proteomes" id="UP000298663">
    <property type="component" value="Unassembled WGS sequence"/>
</dbReference>
<sequence>MNIWHESFWLPEGVQWKDLESTATVQYPDAWDLRYTIYFGALLLVLRIFVESFVFLPVGFLCGWIEAKSENGGLTGRILTHLMGGFAGKSKFKRIAETAWRCSFYVCAWIAGFLILRNEAHLFDVTECWRNWPHHPISNSVWWYYVIETSFYWALLFSTVFFDIRRHDFLQMMLHHAITILLLWISFSMNMVRVGSLVLFSHDFADIFLDLGKLFNYAKWEKPLKIIFATFMVTWIVTRLVYYPLWIIQSVIFDAPELIQKSYRWENLLQRPIVPRILCLMLCALLVLHVFWTWLILKIAVKSATQGEVDDVRESEDEDDEVADKKQD</sequence>
<dbReference type="OrthoDB" id="537032at2759"/>
<reference evidence="11 12" key="2">
    <citation type="journal article" date="2019" name="G3 (Bethesda)">
        <title>Hybrid Assembly of the Genome of the Entomopathogenic Nematode Steinernema carpocapsae Identifies the X-Chromosome.</title>
        <authorList>
            <person name="Serra L."/>
            <person name="Macchietto M."/>
            <person name="Macias-Munoz A."/>
            <person name="McGill C.J."/>
            <person name="Rodriguez I.M."/>
            <person name="Rodriguez B."/>
            <person name="Murad R."/>
            <person name="Mortazavi A."/>
        </authorList>
    </citation>
    <scope>NUCLEOTIDE SEQUENCE [LARGE SCALE GENOMIC DNA]</scope>
    <source>
        <strain evidence="11 12">ALL</strain>
    </source>
</reference>
<dbReference type="PANTHER" id="PTHR12560">
    <property type="entry name" value="LONGEVITY ASSURANCE FACTOR 1 LAG1"/>
    <property type="match status" value="1"/>
</dbReference>
<feature type="domain" description="TLC" evidence="10">
    <location>
        <begin position="93"/>
        <end position="305"/>
    </location>
</feature>
<comment type="pathway">
    <text evidence="3">Sphingolipid metabolism.</text>
</comment>
<comment type="caution">
    <text evidence="11">The sequence shown here is derived from an EMBL/GenBank/DDBJ whole genome shotgun (WGS) entry which is preliminary data.</text>
</comment>
<dbReference type="GO" id="GO:0016020">
    <property type="term" value="C:membrane"/>
    <property type="evidence" value="ECO:0007669"/>
    <property type="project" value="UniProtKB-SubCell"/>
</dbReference>
<gene>
    <name evidence="11" type="ORF">L596_014938</name>
</gene>
<comment type="pathway">
    <text evidence="2">Lipid metabolism; sphingolipid metabolism.</text>
</comment>
<protein>
    <recommendedName>
        <fullName evidence="10">TLC domain-containing protein</fullName>
    </recommendedName>
</protein>
<accession>A0A4U5NDP6</accession>
<evidence type="ECO:0000313" key="12">
    <source>
        <dbReference type="Proteomes" id="UP000298663"/>
    </source>
</evidence>
<dbReference type="PIRSF" id="PIRSF005225">
    <property type="entry name" value="LAG1_LAC1"/>
    <property type="match status" value="1"/>
</dbReference>
<keyword evidence="6 7" id="KW-0472">Membrane</keyword>
<feature type="transmembrane region" description="Helical" evidence="9">
    <location>
        <begin position="98"/>
        <end position="116"/>
    </location>
</feature>
<keyword evidence="4 7" id="KW-0812">Transmembrane</keyword>
<evidence type="ECO:0000259" key="10">
    <source>
        <dbReference type="PROSITE" id="PS50922"/>
    </source>
</evidence>
<evidence type="ECO:0000313" key="11">
    <source>
        <dbReference type="EMBL" id="TKR80978.1"/>
    </source>
</evidence>
<dbReference type="UniPathway" id="UPA00222"/>
<evidence type="ECO:0000256" key="1">
    <source>
        <dbReference type="ARBA" id="ARBA00004141"/>
    </source>
</evidence>
<keyword evidence="5 9" id="KW-1133">Transmembrane helix</keyword>
<evidence type="ECO:0000256" key="4">
    <source>
        <dbReference type="ARBA" id="ARBA00022692"/>
    </source>
</evidence>
<evidence type="ECO:0000256" key="2">
    <source>
        <dbReference type="ARBA" id="ARBA00004760"/>
    </source>
</evidence>
<dbReference type="InterPro" id="IPR006634">
    <property type="entry name" value="TLC-dom"/>
</dbReference>
<feature type="transmembrane region" description="Helical" evidence="9">
    <location>
        <begin position="169"/>
        <end position="187"/>
    </location>
</feature>
<feature type="transmembrane region" description="Helical" evidence="9">
    <location>
        <begin position="37"/>
        <end position="65"/>
    </location>
</feature>
<name>A0A4U5NDP6_STECR</name>